<dbReference type="Pfam" id="PF13671">
    <property type="entry name" value="AAA_33"/>
    <property type="match status" value="1"/>
</dbReference>
<dbReference type="Gene3D" id="3.40.50.300">
    <property type="entry name" value="P-loop containing nucleotide triphosphate hydrolases"/>
    <property type="match status" value="1"/>
</dbReference>
<dbReference type="WBParaSite" id="SVE_0563200.1">
    <property type="protein sequence ID" value="SVE_0563200.1"/>
    <property type="gene ID" value="SVE_0563200"/>
</dbReference>
<dbReference type="PANTHER" id="PTHR12083:SF9">
    <property type="entry name" value="BIFUNCTIONAL POLYNUCLEOTIDE PHOSPHATASE_KINASE"/>
    <property type="match status" value="1"/>
</dbReference>
<dbReference type="InterPro" id="IPR027417">
    <property type="entry name" value="P-loop_NTPase"/>
</dbReference>
<dbReference type="AlphaFoldDB" id="A0A0K0F9Y0"/>
<dbReference type="Proteomes" id="UP000035680">
    <property type="component" value="Unassembled WGS sequence"/>
</dbReference>
<reference evidence="2" key="2">
    <citation type="submission" date="2015-08" db="UniProtKB">
        <authorList>
            <consortium name="WormBaseParasite"/>
        </authorList>
    </citation>
    <scope>IDENTIFICATION</scope>
</reference>
<dbReference type="InterPro" id="IPR013954">
    <property type="entry name" value="PNK3P"/>
</dbReference>
<dbReference type="GO" id="GO:0003690">
    <property type="term" value="F:double-stranded DNA binding"/>
    <property type="evidence" value="ECO:0007669"/>
    <property type="project" value="TreeGrafter"/>
</dbReference>
<dbReference type="SUPFAM" id="SSF52540">
    <property type="entry name" value="P-loop containing nucleoside triphosphate hydrolases"/>
    <property type="match status" value="1"/>
</dbReference>
<evidence type="ECO:0000313" key="1">
    <source>
        <dbReference type="Proteomes" id="UP000035680"/>
    </source>
</evidence>
<dbReference type="Pfam" id="PF08645">
    <property type="entry name" value="PNK3P"/>
    <property type="match status" value="1"/>
</dbReference>
<dbReference type="InterPro" id="IPR006549">
    <property type="entry name" value="HAD-SF_hydro_IIIA"/>
</dbReference>
<reference evidence="1" key="1">
    <citation type="submission" date="2014-07" db="EMBL/GenBank/DDBJ databases">
        <authorList>
            <person name="Martin A.A"/>
            <person name="De Silva N."/>
        </authorList>
    </citation>
    <scope>NUCLEOTIDE SEQUENCE</scope>
</reference>
<dbReference type="InterPro" id="IPR006551">
    <property type="entry name" value="Polynucleotide_phosphatase"/>
</dbReference>
<dbReference type="NCBIfam" id="TIGR01662">
    <property type="entry name" value="HAD-SF-IIIA"/>
    <property type="match status" value="1"/>
</dbReference>
<proteinExistence type="predicted"/>
<organism evidence="1 2">
    <name type="scientific">Strongyloides venezuelensis</name>
    <name type="common">Threadworm</name>
    <dbReference type="NCBI Taxonomy" id="75913"/>
    <lineage>
        <taxon>Eukaryota</taxon>
        <taxon>Metazoa</taxon>
        <taxon>Ecdysozoa</taxon>
        <taxon>Nematoda</taxon>
        <taxon>Chromadorea</taxon>
        <taxon>Rhabditida</taxon>
        <taxon>Tylenchina</taxon>
        <taxon>Panagrolaimomorpha</taxon>
        <taxon>Strongyloidoidea</taxon>
        <taxon>Strongyloididae</taxon>
        <taxon>Strongyloides</taxon>
    </lineage>
</organism>
<dbReference type="NCBIfam" id="TIGR01664">
    <property type="entry name" value="DNA-3'-Pase"/>
    <property type="match status" value="1"/>
</dbReference>
<dbReference type="GO" id="GO:0046403">
    <property type="term" value="F:polynucleotide 3'-phosphatase activity"/>
    <property type="evidence" value="ECO:0007669"/>
    <property type="project" value="TreeGrafter"/>
</dbReference>
<dbReference type="STRING" id="75913.A0A0K0F9Y0"/>
<name>A0A0K0F9Y0_STRVS</name>
<dbReference type="GO" id="GO:0046404">
    <property type="term" value="F:ATP-dependent polydeoxyribonucleotide 5'-hydroxyl-kinase activity"/>
    <property type="evidence" value="ECO:0007669"/>
    <property type="project" value="TreeGrafter"/>
</dbReference>
<dbReference type="SUPFAM" id="SSF56784">
    <property type="entry name" value="HAD-like"/>
    <property type="match status" value="1"/>
</dbReference>
<dbReference type="Gene3D" id="3.40.50.1000">
    <property type="entry name" value="HAD superfamily/HAD-like"/>
    <property type="match status" value="1"/>
</dbReference>
<keyword evidence="1" id="KW-1185">Reference proteome</keyword>
<protein>
    <submittedName>
        <fullName evidence="2">Bifunctional polynucleotide phosphatase/kinase (inferred by orthology to a human protein)</fullName>
    </submittedName>
</protein>
<dbReference type="InterPro" id="IPR036412">
    <property type="entry name" value="HAD-like_sf"/>
</dbReference>
<accession>A0A0K0F9Y0</accession>
<dbReference type="GO" id="GO:0006281">
    <property type="term" value="P:DNA repair"/>
    <property type="evidence" value="ECO:0007669"/>
    <property type="project" value="TreeGrafter"/>
</dbReference>
<sequence length="416" mass="48509">MPKRKLSPQKQVDVLTSKKKVFSIFEKKMPLQKTGTWYCDDKIWVFTHFSVKAKEKVASFDLDHTLIRPTNRATHPRHDLDWEFCFDNVIDELKKLYDNGYKLILFTNQKGISSKKNTNINLKNRIENIVEKINLPLQVFISTGHPKYRKPSKGMWELLCEMYNDSIPINLSNSFYVGDGAGRLGEPILPKRDFSDSDRLFSLNIGITFKTPEEFFKKTKYTGGYFDALFNPKIFFDRTLPLLVPENSEIISSEPEIVLLVGITGSGKSFFASKYLDVNNYYIINDSKKLKSNIFQNPLNVIEGFLNDGKNIVIDERNLEKSTRKFWIDIAKELKVNIRCFYFDLYVYHCCHNMAYKQIVNECKYDPSTKSLVKSSQKILQPPTYEEGFKEIVKVNFLPHFENKEYANIYKSFLPL</sequence>
<dbReference type="PANTHER" id="PTHR12083">
    <property type="entry name" value="BIFUNCTIONAL POLYNUCLEOTIDE PHOSPHATASE/KINASE"/>
    <property type="match status" value="1"/>
</dbReference>
<dbReference type="InterPro" id="IPR023214">
    <property type="entry name" value="HAD_sf"/>
</dbReference>
<evidence type="ECO:0000313" key="2">
    <source>
        <dbReference type="WBParaSite" id="SVE_0563200.1"/>
    </source>
</evidence>